<comment type="catalytic activity">
    <reaction evidence="1">
        <text>Hydrolysis of terminal non-reducing alpha-L-rhamnose residues in alpha-L-rhamnosides.</text>
        <dbReference type="EC" id="3.2.1.40"/>
    </reaction>
</comment>
<dbReference type="Pfam" id="PF17390">
    <property type="entry name" value="Bac_rhamnosid_C"/>
    <property type="match status" value="1"/>
</dbReference>
<dbReference type="Pfam" id="PF25788">
    <property type="entry name" value="Ig_Rha78A_N"/>
    <property type="match status" value="1"/>
</dbReference>
<evidence type="ECO:0000259" key="7">
    <source>
        <dbReference type="Pfam" id="PF17390"/>
    </source>
</evidence>
<keyword evidence="3 8" id="KW-0378">Hydrolase</keyword>
<dbReference type="AlphaFoldDB" id="A0A9D1P755"/>
<dbReference type="GO" id="GO:0030596">
    <property type="term" value="F:alpha-L-rhamnosidase activity"/>
    <property type="evidence" value="ECO:0007669"/>
    <property type="project" value="UniProtKB-EC"/>
</dbReference>
<evidence type="ECO:0000259" key="6">
    <source>
        <dbReference type="Pfam" id="PF17389"/>
    </source>
</evidence>
<dbReference type="InterPro" id="IPR008928">
    <property type="entry name" value="6-hairpin_glycosidase_sf"/>
</dbReference>
<proteinExistence type="predicted"/>
<evidence type="ECO:0000256" key="3">
    <source>
        <dbReference type="ARBA" id="ARBA00022801"/>
    </source>
</evidence>
<gene>
    <name evidence="8" type="ORF">IAA64_07165</name>
</gene>
<dbReference type="Proteomes" id="UP000886884">
    <property type="component" value="Unassembled WGS sequence"/>
</dbReference>
<organism evidence="8 9">
    <name type="scientific">Candidatus Ornithocaccomicrobium faecavium</name>
    <dbReference type="NCBI Taxonomy" id="2840890"/>
    <lineage>
        <taxon>Bacteria</taxon>
        <taxon>Bacillati</taxon>
        <taxon>Bacillota</taxon>
        <taxon>Clostridia</taxon>
        <taxon>Candidatus Ornithocaccomicrobium</taxon>
    </lineage>
</organism>
<feature type="domain" description="Alpha-L-rhamnosidase C-terminal" evidence="7">
    <location>
        <begin position="779"/>
        <end position="838"/>
    </location>
</feature>
<dbReference type="Gene3D" id="1.50.10.10">
    <property type="match status" value="1"/>
</dbReference>
<reference evidence="8" key="1">
    <citation type="submission" date="2020-10" db="EMBL/GenBank/DDBJ databases">
        <authorList>
            <person name="Gilroy R."/>
        </authorList>
    </citation>
    <scope>NUCLEOTIDE SEQUENCE</scope>
    <source>
        <strain evidence="8">CHK183-6373</strain>
    </source>
</reference>
<dbReference type="Gene3D" id="2.60.420.10">
    <property type="entry name" value="Maltose phosphorylase, domain 3"/>
    <property type="match status" value="1"/>
</dbReference>
<dbReference type="Gene3D" id="2.60.40.10">
    <property type="entry name" value="Immunoglobulins"/>
    <property type="match status" value="1"/>
</dbReference>
<dbReference type="Pfam" id="PF08531">
    <property type="entry name" value="Bac_rhamnosid_N"/>
    <property type="match status" value="1"/>
</dbReference>
<evidence type="ECO:0000256" key="1">
    <source>
        <dbReference type="ARBA" id="ARBA00001445"/>
    </source>
</evidence>
<evidence type="ECO:0000259" key="5">
    <source>
        <dbReference type="Pfam" id="PF08531"/>
    </source>
</evidence>
<dbReference type="GO" id="GO:0005975">
    <property type="term" value="P:carbohydrate metabolic process"/>
    <property type="evidence" value="ECO:0007669"/>
    <property type="project" value="InterPro"/>
</dbReference>
<dbReference type="InterPro" id="IPR016007">
    <property type="entry name" value="Alpha_rhamnosid"/>
</dbReference>
<evidence type="ECO:0000256" key="2">
    <source>
        <dbReference type="ARBA" id="ARBA00012652"/>
    </source>
</evidence>
<reference evidence="8" key="2">
    <citation type="journal article" date="2021" name="PeerJ">
        <title>Extensive microbial diversity within the chicken gut microbiome revealed by metagenomics and culture.</title>
        <authorList>
            <person name="Gilroy R."/>
            <person name="Ravi A."/>
            <person name="Getino M."/>
            <person name="Pursley I."/>
            <person name="Horton D.L."/>
            <person name="Alikhan N.F."/>
            <person name="Baker D."/>
            <person name="Gharbi K."/>
            <person name="Hall N."/>
            <person name="Watson M."/>
            <person name="Adriaenssens E.M."/>
            <person name="Foster-Nyarko E."/>
            <person name="Jarju S."/>
            <person name="Secka A."/>
            <person name="Antonio M."/>
            <person name="Oren A."/>
            <person name="Chaudhuri R.R."/>
            <person name="La Ragione R."/>
            <person name="Hildebrand F."/>
            <person name="Pallen M.J."/>
        </authorList>
    </citation>
    <scope>NUCLEOTIDE SEQUENCE</scope>
    <source>
        <strain evidence="8">CHK183-6373</strain>
    </source>
</reference>
<dbReference type="EMBL" id="DVOT01000131">
    <property type="protein sequence ID" value="HIV27734.1"/>
    <property type="molecule type" value="Genomic_DNA"/>
</dbReference>
<dbReference type="SUPFAM" id="SSF48208">
    <property type="entry name" value="Six-hairpin glycosidases"/>
    <property type="match status" value="1"/>
</dbReference>
<dbReference type="Pfam" id="PF05592">
    <property type="entry name" value="Bac_rhamnosid"/>
    <property type="match status" value="1"/>
</dbReference>
<evidence type="ECO:0000313" key="9">
    <source>
        <dbReference type="Proteomes" id="UP000886884"/>
    </source>
</evidence>
<dbReference type="InterPro" id="IPR013737">
    <property type="entry name" value="Bac_rhamnosid_N"/>
</dbReference>
<evidence type="ECO:0000259" key="4">
    <source>
        <dbReference type="Pfam" id="PF05592"/>
    </source>
</evidence>
<dbReference type="PIRSF" id="PIRSF010631">
    <property type="entry name" value="A-rhamnsds"/>
    <property type="match status" value="1"/>
</dbReference>
<dbReference type="InterPro" id="IPR013783">
    <property type="entry name" value="Ig-like_fold"/>
</dbReference>
<dbReference type="InterPro" id="IPR035398">
    <property type="entry name" value="Bac_rhamnosid_C"/>
</dbReference>
<name>A0A9D1P755_9FIRM</name>
<evidence type="ECO:0000313" key="8">
    <source>
        <dbReference type="EMBL" id="HIV27734.1"/>
    </source>
</evidence>
<dbReference type="Gene3D" id="2.60.120.260">
    <property type="entry name" value="Galactose-binding domain-like"/>
    <property type="match status" value="2"/>
</dbReference>
<dbReference type="InterPro" id="IPR035396">
    <property type="entry name" value="Bac_rhamnosid6H"/>
</dbReference>
<dbReference type="PANTHER" id="PTHR33307:SF6">
    <property type="entry name" value="ALPHA-RHAMNOSIDASE (EUROFUNG)-RELATED"/>
    <property type="match status" value="1"/>
</dbReference>
<sequence length="846" mass="94367">MQAIRLKTEHLFNPIGVDFAAPRLFWNCANGKKQTAYQIIASDDKGNLLWDSGKVASASMRAVWGGAPVADRTKVVWKIRLWDETGAAGEWAEAHFETGIGKWQAQWITGNYTVNKKRRYPVDCFRKAFSAADIRKARLYITACGLYEARLNGQRVGDFILAPGITDYRKRVQYQSYDVTGLLKDGENILSVQLADGWYRGSTGAWGIRNQYGAETKLLAQLEITHADGSVQAVCTDGSWDWSNDGPIRFADNKDGEVVDAGKTPSYGEKAKATSHPVTPTASNNVPVTEHERLSAALLHTPSGKTVLDFGQNIAGYVSFSLAARAGQTVKLRFGELLDENGEFTQKNIQLSRKNFTTPLQQVVYTCKEGRNDYKTTFAIFGFQYVLVETDAPFAAEDFCAIAVYSDMERTGWFASSNALLDKFVENTVWSAKNNHADLPTDCPTRERHGWSGDAQIFCPTASFLFDYLPFAEKYLNDLYDWQKKNGCLPQIAPEGGTDFYMASMNGSVGWADAGVLMPYALWKQYGDLRVLEKYLPGMRRYARFMQKRCGRWYPTAKRTGLHGEEKKYLSNCGQAYGEWAEPEDVHHMTWKDCAVPHPEVATAYTAHVMECMAEIEAALGDANAAENYRQFAMHCRKSYQALRRTPAYSLDTDRQAQLVRPLAFGLLDAEQAAFAKKRLILALEQYGWRLGTGFLSTPLILDVLSEIDIEAAYRLLENEEMPGWLFMPKNGATTVWEAWEGTATKNDGIASLDHYSKGAVCRWLFDTMCGIRMSGENHFVIEPHPGGHFTCARAAYNSVYGQVESGWQKVGGGWKFSLAIPANCTASLKLPGKPAVLLEAGTYTF</sequence>
<dbReference type="EC" id="3.2.1.40" evidence="2"/>
<dbReference type="InterPro" id="IPR008902">
    <property type="entry name" value="Rhamnosid_concanavalin"/>
</dbReference>
<dbReference type="InterPro" id="IPR012341">
    <property type="entry name" value="6hp_glycosidase-like_sf"/>
</dbReference>
<dbReference type="Pfam" id="PF17389">
    <property type="entry name" value="Bac_rhamnosid6H"/>
    <property type="match status" value="1"/>
</dbReference>
<feature type="domain" description="Alpha-L-rhamnosidase six-hairpin glycosidase" evidence="6">
    <location>
        <begin position="409"/>
        <end position="768"/>
    </location>
</feature>
<comment type="caution">
    <text evidence="8">The sequence shown here is derived from an EMBL/GenBank/DDBJ whole genome shotgun (WGS) entry which is preliminary data.</text>
</comment>
<protein>
    <recommendedName>
        <fullName evidence="2">alpha-L-rhamnosidase</fullName>
        <ecNumber evidence="2">3.2.1.40</ecNumber>
    </recommendedName>
</protein>
<dbReference type="PANTHER" id="PTHR33307">
    <property type="entry name" value="ALPHA-RHAMNOSIDASE (EUROFUNG)"/>
    <property type="match status" value="1"/>
</dbReference>
<feature type="domain" description="Alpha-L-rhamnosidase concanavalin-like" evidence="4">
    <location>
        <begin position="300"/>
        <end position="405"/>
    </location>
</feature>
<feature type="domain" description="Bacterial alpha-L-rhamnosidase N-terminal" evidence="5">
    <location>
        <begin position="133"/>
        <end position="289"/>
    </location>
</feature>
<accession>A0A9D1P755</accession>